<organism evidence="2 3">
    <name type="scientific">Actinokineospora soli</name>
    <dbReference type="NCBI Taxonomy" id="1048753"/>
    <lineage>
        <taxon>Bacteria</taxon>
        <taxon>Bacillati</taxon>
        <taxon>Actinomycetota</taxon>
        <taxon>Actinomycetes</taxon>
        <taxon>Pseudonocardiales</taxon>
        <taxon>Pseudonocardiaceae</taxon>
        <taxon>Actinokineospora</taxon>
    </lineage>
</organism>
<proteinExistence type="predicted"/>
<evidence type="ECO:0000313" key="3">
    <source>
        <dbReference type="Proteomes" id="UP001596512"/>
    </source>
</evidence>
<protein>
    <submittedName>
        <fullName evidence="2">Uncharacterized protein</fullName>
    </submittedName>
</protein>
<keyword evidence="3" id="KW-1185">Reference proteome</keyword>
<keyword evidence="1" id="KW-1133">Transmembrane helix</keyword>
<gene>
    <name evidence="2" type="ORF">ACFQV2_18380</name>
</gene>
<name>A0ABW2TN42_9PSEU</name>
<dbReference type="Proteomes" id="UP001596512">
    <property type="component" value="Unassembled WGS sequence"/>
</dbReference>
<dbReference type="EMBL" id="JBHTEY010000004">
    <property type="protein sequence ID" value="MFC7615185.1"/>
    <property type="molecule type" value="Genomic_DNA"/>
</dbReference>
<comment type="caution">
    <text evidence="2">The sequence shown here is derived from an EMBL/GenBank/DDBJ whole genome shotgun (WGS) entry which is preliminary data.</text>
</comment>
<evidence type="ECO:0000256" key="1">
    <source>
        <dbReference type="SAM" id="Phobius"/>
    </source>
</evidence>
<reference evidence="3" key="1">
    <citation type="journal article" date="2019" name="Int. J. Syst. Evol. Microbiol.">
        <title>The Global Catalogue of Microorganisms (GCM) 10K type strain sequencing project: providing services to taxonomists for standard genome sequencing and annotation.</title>
        <authorList>
            <consortium name="The Broad Institute Genomics Platform"/>
            <consortium name="The Broad Institute Genome Sequencing Center for Infectious Disease"/>
            <person name="Wu L."/>
            <person name="Ma J."/>
        </authorList>
    </citation>
    <scope>NUCLEOTIDE SEQUENCE [LARGE SCALE GENOMIC DNA]</scope>
    <source>
        <strain evidence="3">JCM 17695</strain>
    </source>
</reference>
<keyword evidence="1" id="KW-0812">Transmembrane</keyword>
<feature type="transmembrane region" description="Helical" evidence="1">
    <location>
        <begin position="16"/>
        <end position="38"/>
    </location>
</feature>
<sequence>MTVAAPEAIWDWTDGAVGGAAAALVAGAVLLVASWLSLRVRRGSG</sequence>
<keyword evidence="1" id="KW-0472">Membrane</keyword>
<evidence type="ECO:0000313" key="2">
    <source>
        <dbReference type="EMBL" id="MFC7615185.1"/>
    </source>
</evidence>
<accession>A0ABW2TN42</accession>